<organism evidence="8">
    <name type="scientific">Candidatus Thiocaldithrix dubininis</name>
    <dbReference type="NCBI Taxonomy" id="3080823"/>
    <lineage>
        <taxon>Bacteria</taxon>
        <taxon>Pseudomonadati</taxon>
        <taxon>Pseudomonadota</taxon>
        <taxon>Gammaproteobacteria</taxon>
        <taxon>Thiotrichales</taxon>
        <taxon>Thiotrichaceae</taxon>
        <taxon>Candidatus Thiocaldithrix</taxon>
    </lineage>
</organism>
<dbReference type="GO" id="GO:0005509">
    <property type="term" value="F:calcium ion binding"/>
    <property type="evidence" value="ECO:0007669"/>
    <property type="project" value="InterPro"/>
</dbReference>
<feature type="compositionally biased region" description="Basic and acidic residues" evidence="6">
    <location>
        <begin position="127"/>
        <end position="139"/>
    </location>
</feature>
<feature type="compositionally biased region" description="Low complexity" evidence="6">
    <location>
        <begin position="160"/>
        <end position="181"/>
    </location>
</feature>
<feature type="region of interest" description="Disordered" evidence="6">
    <location>
        <begin position="44"/>
        <end position="189"/>
    </location>
</feature>
<feature type="compositionally biased region" description="Basic and acidic residues" evidence="6">
    <location>
        <begin position="72"/>
        <end position="86"/>
    </location>
</feature>
<feature type="coiled-coil region" evidence="5">
    <location>
        <begin position="196"/>
        <end position="255"/>
    </location>
</feature>
<feature type="region of interest" description="Disordered" evidence="6">
    <location>
        <begin position="342"/>
        <end position="383"/>
    </location>
</feature>
<comment type="subcellular location">
    <subcellularLocation>
        <location evidence="1">Cell outer membrane</location>
    </subcellularLocation>
</comment>
<dbReference type="Proteomes" id="UP001300672">
    <property type="component" value="Chromosome"/>
</dbReference>
<feature type="compositionally biased region" description="Basic and acidic residues" evidence="6">
    <location>
        <begin position="347"/>
        <end position="359"/>
    </location>
</feature>
<feature type="domain" description="OmpA-like" evidence="7">
    <location>
        <begin position="266"/>
        <end position="383"/>
    </location>
</feature>
<keyword evidence="2 4" id="KW-0472">Membrane</keyword>
<dbReference type="KEGG" id="tdu:QJT80_05750"/>
<protein>
    <submittedName>
        <fullName evidence="8">OmpA family protein</fullName>
    </submittedName>
</protein>
<keyword evidence="5" id="KW-0175">Coiled coil</keyword>
<dbReference type="GO" id="GO:0009279">
    <property type="term" value="C:cell outer membrane"/>
    <property type="evidence" value="ECO:0007669"/>
    <property type="project" value="UniProtKB-SubCell"/>
</dbReference>
<evidence type="ECO:0000256" key="1">
    <source>
        <dbReference type="ARBA" id="ARBA00004442"/>
    </source>
</evidence>
<dbReference type="CDD" id="cd07185">
    <property type="entry name" value="OmpA_C-like"/>
    <property type="match status" value="1"/>
</dbReference>
<dbReference type="PANTHER" id="PTHR30329">
    <property type="entry name" value="STATOR ELEMENT OF FLAGELLAR MOTOR COMPLEX"/>
    <property type="match status" value="1"/>
</dbReference>
<dbReference type="AlphaFoldDB" id="A0AA95KLD5"/>
<reference evidence="8" key="1">
    <citation type="journal article" date="2023" name="Int. J. Mol. Sci.">
        <title>Metagenomics Revealed a New Genus 'Candidatus Thiocaldithrix dubininis' gen. nov., sp. nov. and a New Species 'Candidatus Thiothrix putei' sp. nov. in the Family Thiotrichaceae, Some Members of Which Have Traits of Both Na+- and H+-Motive Energetics.</title>
        <authorList>
            <person name="Ravin N.V."/>
            <person name="Muntyan M.S."/>
            <person name="Smolyakov D.D."/>
            <person name="Rudenko T.S."/>
            <person name="Beletsky A.V."/>
            <person name="Mardanov A.V."/>
            <person name="Grabovich M.Y."/>
        </authorList>
    </citation>
    <scope>NUCLEOTIDE SEQUENCE</scope>
    <source>
        <strain evidence="8">GKL-01</strain>
    </source>
</reference>
<dbReference type="InterPro" id="IPR006665">
    <property type="entry name" value="OmpA-like"/>
</dbReference>
<dbReference type="PRINTS" id="PR01021">
    <property type="entry name" value="OMPADOMAIN"/>
</dbReference>
<evidence type="ECO:0000313" key="8">
    <source>
        <dbReference type="EMBL" id="WGZ91982.1"/>
    </source>
</evidence>
<evidence type="ECO:0000256" key="5">
    <source>
        <dbReference type="SAM" id="Coils"/>
    </source>
</evidence>
<dbReference type="InterPro" id="IPR036737">
    <property type="entry name" value="OmpA-like_sf"/>
</dbReference>
<sequence>MKPKSLVVLLLAGIWGVGSWWWYTCKIKGFCGAETAHQTAAAVTTNTASTQTVASATPDTTTDSDGDGIPDSQERELGLDPTKADTDNDGVADGIEAKQSPADTDADGKIDPLDDDDDGDGVSTSKENPDPNGDGKVDDAADTNANQIPDYLEKAADGSTLTTTTTTSTTTTTETTTVQADADAKAKADADAAAAKAKADEEATKATAEADAAKAQAEADAAKAKADAEAAAQAAEEAAKAKADAEAAAAKAKAEADTITMDEAAPTPGTDIGPATLHFPTGSAKPKLAANADAYFKEVVQFLKNNPNATVTIVGHTDNVGKPANNQRLGQERADALKKILVSKGAPSDRIKTDSKGDTDPIASNDTEQGRKDNRRVLMTPVK</sequence>
<evidence type="ECO:0000256" key="3">
    <source>
        <dbReference type="ARBA" id="ARBA00023237"/>
    </source>
</evidence>
<dbReference type="InterPro" id="IPR050330">
    <property type="entry name" value="Bact_OuterMem_StrucFunc"/>
</dbReference>
<feature type="compositionally biased region" description="Low complexity" evidence="6">
    <location>
        <begin position="44"/>
        <end position="61"/>
    </location>
</feature>
<dbReference type="InterPro" id="IPR028974">
    <property type="entry name" value="TSP_type-3_rpt"/>
</dbReference>
<dbReference type="SUPFAM" id="SSF103088">
    <property type="entry name" value="OmpA-like"/>
    <property type="match status" value="1"/>
</dbReference>
<evidence type="ECO:0000259" key="7">
    <source>
        <dbReference type="PROSITE" id="PS51123"/>
    </source>
</evidence>
<gene>
    <name evidence="8" type="ORF">QJT80_05750</name>
</gene>
<evidence type="ECO:0000256" key="4">
    <source>
        <dbReference type="PROSITE-ProRule" id="PRU00473"/>
    </source>
</evidence>
<evidence type="ECO:0000256" key="6">
    <source>
        <dbReference type="SAM" id="MobiDB-lite"/>
    </source>
</evidence>
<name>A0AA95KLD5_9GAMM</name>
<proteinExistence type="predicted"/>
<reference evidence="8" key="2">
    <citation type="submission" date="2023-04" db="EMBL/GenBank/DDBJ databases">
        <authorList>
            <person name="Beletskiy A.V."/>
            <person name="Mardanov A.V."/>
            <person name="Ravin N.V."/>
        </authorList>
    </citation>
    <scope>NUCLEOTIDE SEQUENCE</scope>
    <source>
        <strain evidence="8">GKL-01</strain>
    </source>
</reference>
<dbReference type="SUPFAM" id="SSF103647">
    <property type="entry name" value="TSP type-3 repeat"/>
    <property type="match status" value="1"/>
</dbReference>
<evidence type="ECO:0000256" key="2">
    <source>
        <dbReference type="ARBA" id="ARBA00023136"/>
    </source>
</evidence>
<dbReference type="Gene3D" id="4.10.1080.10">
    <property type="entry name" value="TSP type-3 repeat"/>
    <property type="match status" value="1"/>
</dbReference>
<dbReference type="PROSITE" id="PS51123">
    <property type="entry name" value="OMPA_2"/>
    <property type="match status" value="1"/>
</dbReference>
<dbReference type="Gene3D" id="3.30.1330.60">
    <property type="entry name" value="OmpA-like domain"/>
    <property type="match status" value="1"/>
</dbReference>
<keyword evidence="3" id="KW-0998">Cell outer membrane</keyword>
<dbReference type="Pfam" id="PF00691">
    <property type="entry name" value="OmpA"/>
    <property type="match status" value="1"/>
</dbReference>
<feature type="region of interest" description="Disordered" evidence="6">
    <location>
        <begin position="259"/>
        <end position="278"/>
    </location>
</feature>
<dbReference type="PANTHER" id="PTHR30329:SF21">
    <property type="entry name" value="LIPOPROTEIN YIAD-RELATED"/>
    <property type="match status" value="1"/>
</dbReference>
<accession>A0AA95KLD5</accession>
<dbReference type="InterPro" id="IPR006664">
    <property type="entry name" value="OMP_bac"/>
</dbReference>
<dbReference type="EMBL" id="CP124755">
    <property type="protein sequence ID" value="WGZ91982.1"/>
    <property type="molecule type" value="Genomic_DNA"/>
</dbReference>